<reference evidence="1" key="1">
    <citation type="journal article" date="2015" name="Nature">
        <title>Complex archaea that bridge the gap between prokaryotes and eukaryotes.</title>
        <authorList>
            <person name="Spang A."/>
            <person name="Saw J.H."/>
            <person name="Jorgensen S.L."/>
            <person name="Zaremba-Niedzwiedzka K."/>
            <person name="Martijn J."/>
            <person name="Lind A.E."/>
            <person name="van Eijk R."/>
            <person name="Schleper C."/>
            <person name="Guy L."/>
            <person name="Ettema T.J."/>
        </authorList>
    </citation>
    <scope>NUCLEOTIDE SEQUENCE</scope>
</reference>
<organism evidence="1">
    <name type="scientific">marine sediment metagenome</name>
    <dbReference type="NCBI Taxonomy" id="412755"/>
    <lineage>
        <taxon>unclassified sequences</taxon>
        <taxon>metagenomes</taxon>
        <taxon>ecological metagenomes</taxon>
    </lineage>
</organism>
<comment type="caution">
    <text evidence="1">The sequence shown here is derived from an EMBL/GenBank/DDBJ whole genome shotgun (WGS) entry which is preliminary data.</text>
</comment>
<dbReference type="EMBL" id="LAZR01052774">
    <property type="protein sequence ID" value="KKK82214.1"/>
    <property type="molecule type" value="Genomic_DNA"/>
</dbReference>
<proteinExistence type="predicted"/>
<accession>A0A0F9AUS2</accession>
<feature type="non-terminal residue" evidence="1">
    <location>
        <position position="24"/>
    </location>
</feature>
<evidence type="ECO:0000313" key="1">
    <source>
        <dbReference type="EMBL" id="KKK82214.1"/>
    </source>
</evidence>
<protein>
    <submittedName>
        <fullName evidence="1">Uncharacterized protein</fullName>
    </submittedName>
</protein>
<sequence length="24" mass="3058">MFEFIEKAKLKIRQRLESRKLHKQ</sequence>
<dbReference type="AlphaFoldDB" id="A0A0F9AUS2"/>
<gene>
    <name evidence="1" type="ORF">LCGC14_2805610</name>
</gene>
<name>A0A0F9AUS2_9ZZZZ</name>